<protein>
    <submittedName>
        <fullName evidence="1">Uncharacterized protein</fullName>
    </submittedName>
</protein>
<name>A0A1W1VWU6_9FIRM</name>
<evidence type="ECO:0000313" key="1">
    <source>
        <dbReference type="EMBL" id="SMB97808.1"/>
    </source>
</evidence>
<evidence type="ECO:0000313" key="2">
    <source>
        <dbReference type="Proteomes" id="UP000192569"/>
    </source>
</evidence>
<dbReference type="AlphaFoldDB" id="A0A1W1VWU6"/>
<organism evidence="1 2">
    <name type="scientific">Thermanaeromonas toyohensis ToBE</name>
    <dbReference type="NCBI Taxonomy" id="698762"/>
    <lineage>
        <taxon>Bacteria</taxon>
        <taxon>Bacillati</taxon>
        <taxon>Bacillota</taxon>
        <taxon>Clostridia</taxon>
        <taxon>Neomoorellales</taxon>
        <taxon>Neomoorellaceae</taxon>
        <taxon>Thermanaeromonas</taxon>
    </lineage>
</organism>
<dbReference type="EMBL" id="LT838272">
    <property type="protein sequence ID" value="SMB97808.1"/>
    <property type="molecule type" value="Genomic_DNA"/>
</dbReference>
<accession>A0A1W1VWU6</accession>
<proteinExistence type="predicted"/>
<keyword evidence="2" id="KW-1185">Reference proteome</keyword>
<gene>
    <name evidence="1" type="ORF">SAMN00808754_1958</name>
</gene>
<dbReference type="Proteomes" id="UP000192569">
    <property type="component" value="Chromosome I"/>
</dbReference>
<sequence length="66" mass="7882">MAFRLVDRRTGKVLAEYEGNYVEFLNNSWGGYYPFKLPHDDRLRTAWKTIIGCEDYDAYWEISPRS</sequence>
<reference evidence="1 2" key="1">
    <citation type="submission" date="2017-04" db="EMBL/GenBank/DDBJ databases">
        <authorList>
            <person name="Afonso C.L."/>
            <person name="Miller P.J."/>
            <person name="Scott M.A."/>
            <person name="Spackman E."/>
            <person name="Goraichik I."/>
            <person name="Dimitrov K.M."/>
            <person name="Suarez D.L."/>
            <person name="Swayne D.E."/>
        </authorList>
    </citation>
    <scope>NUCLEOTIDE SEQUENCE [LARGE SCALE GENOMIC DNA]</scope>
    <source>
        <strain evidence="1 2">ToBE</strain>
    </source>
</reference>
<dbReference type="STRING" id="698762.SAMN00808754_1958"/>